<feature type="transmembrane region" description="Helical" evidence="1">
    <location>
        <begin position="220"/>
        <end position="239"/>
    </location>
</feature>
<feature type="transmembrane region" description="Helical" evidence="1">
    <location>
        <begin position="323"/>
        <end position="356"/>
    </location>
</feature>
<feature type="transmembrane region" description="Helical" evidence="1">
    <location>
        <begin position="259"/>
        <end position="286"/>
    </location>
</feature>
<feature type="transmembrane region" description="Helical" evidence="1">
    <location>
        <begin position="376"/>
        <end position="399"/>
    </location>
</feature>
<feature type="transmembrane region" description="Helical" evidence="1">
    <location>
        <begin position="187"/>
        <end position="208"/>
    </location>
</feature>
<evidence type="ECO:0000313" key="3">
    <source>
        <dbReference type="Proteomes" id="UP000824029"/>
    </source>
</evidence>
<dbReference type="Proteomes" id="UP000824029">
    <property type="component" value="Unassembled WGS sequence"/>
</dbReference>
<keyword evidence="1" id="KW-0812">Transmembrane</keyword>
<protein>
    <submittedName>
        <fullName evidence="2">Uncharacterized protein</fullName>
    </submittedName>
</protein>
<reference evidence="2" key="2">
    <citation type="submission" date="2021-04" db="EMBL/GenBank/DDBJ databases">
        <authorList>
            <person name="Gilroy R."/>
        </authorList>
    </citation>
    <scope>NUCLEOTIDE SEQUENCE</scope>
    <source>
        <strain evidence="2">ChiHecolR3B27-1887</strain>
    </source>
</reference>
<sequence length="555" mass="54302">MSDLDSARALRPLLSLQVRSLLYGLGVQRGRGRARLLGAAALVALLVVVAAGYLWALGSGMVAAGTAGVIPALAALAGSLAAVALVFVKAPGTVFGCRDYDLVAALPVPTHVVVVARTAPLYGFAAALSALMSTPLYAAYFSATPSGPAEVATSLALSVLAPLAPAAVATLASLALASVAVRFRHAGAVQLALSALLVAGVVAGSLALGRASSGVDDAAALAAMGDAAGALSAAASSVYPPAAWAAAAVREGSAAGLLAFAALSLALPALVTLALAACYPSVNAVATSGPRRRARPVATSRAAASPLRALTIKELRRIGSMPFYALNDCAGLILMVVAAGAIALFGVDALLASGVINGAQLDVRTVAAMRAQVDAALPWVFGFCGAMSLTAGPSVSLEARASWLMLTAPVGVGTVLGSKLLANVALGGVAAAVCAVALLAGGTAPFLVLQCVVAAVGMLTGFASLSLAIDASRPNLSWTSPSEVVKRGLPVMVGSIGGVLASFGLAFLSVMAAGALGPAASAAVNLAAPAACALGGLAFLRAVARRGLPGPGWGE</sequence>
<keyword evidence="1" id="KW-1133">Transmembrane helix</keyword>
<proteinExistence type="predicted"/>
<feature type="transmembrane region" description="Helical" evidence="1">
    <location>
        <begin position="489"/>
        <end position="513"/>
    </location>
</feature>
<reference evidence="2" key="1">
    <citation type="journal article" date="2021" name="PeerJ">
        <title>Extensive microbial diversity within the chicken gut microbiome revealed by metagenomics and culture.</title>
        <authorList>
            <person name="Gilroy R."/>
            <person name="Ravi A."/>
            <person name="Getino M."/>
            <person name="Pursley I."/>
            <person name="Horton D.L."/>
            <person name="Alikhan N.F."/>
            <person name="Baker D."/>
            <person name="Gharbi K."/>
            <person name="Hall N."/>
            <person name="Watson M."/>
            <person name="Adriaenssens E.M."/>
            <person name="Foster-Nyarko E."/>
            <person name="Jarju S."/>
            <person name="Secka A."/>
            <person name="Antonio M."/>
            <person name="Oren A."/>
            <person name="Chaudhuri R.R."/>
            <person name="La Ragione R."/>
            <person name="Hildebrand F."/>
            <person name="Pallen M.J."/>
        </authorList>
    </citation>
    <scope>NUCLEOTIDE SEQUENCE</scope>
    <source>
        <strain evidence="2">ChiHecolR3B27-1887</strain>
    </source>
</reference>
<feature type="transmembrane region" description="Helical" evidence="1">
    <location>
        <begin position="36"/>
        <end position="56"/>
    </location>
</feature>
<dbReference type="AlphaFoldDB" id="A0A9D2DK16"/>
<name>A0A9D2DK16_9ACTN</name>
<comment type="caution">
    <text evidence="2">The sequence shown here is derived from an EMBL/GenBank/DDBJ whole genome shotgun (WGS) entry which is preliminary data.</text>
</comment>
<feature type="transmembrane region" description="Helical" evidence="1">
    <location>
        <begin position="122"/>
        <end position="143"/>
    </location>
</feature>
<dbReference type="EMBL" id="DXBZ01000087">
    <property type="protein sequence ID" value="HIZ18387.1"/>
    <property type="molecule type" value="Genomic_DNA"/>
</dbReference>
<keyword evidence="1" id="KW-0472">Membrane</keyword>
<feature type="transmembrane region" description="Helical" evidence="1">
    <location>
        <begin position="62"/>
        <end position="88"/>
    </location>
</feature>
<feature type="transmembrane region" description="Helical" evidence="1">
    <location>
        <begin position="155"/>
        <end position="181"/>
    </location>
</feature>
<accession>A0A9D2DK16</accession>
<evidence type="ECO:0000313" key="2">
    <source>
        <dbReference type="EMBL" id="HIZ18387.1"/>
    </source>
</evidence>
<evidence type="ECO:0000256" key="1">
    <source>
        <dbReference type="SAM" id="Phobius"/>
    </source>
</evidence>
<feature type="transmembrane region" description="Helical" evidence="1">
    <location>
        <begin position="519"/>
        <end position="540"/>
    </location>
</feature>
<gene>
    <name evidence="2" type="ORF">IAA22_04665</name>
</gene>
<organism evidence="2 3">
    <name type="scientific">Candidatus Olsenella stercoravium</name>
    <dbReference type="NCBI Taxonomy" id="2838713"/>
    <lineage>
        <taxon>Bacteria</taxon>
        <taxon>Bacillati</taxon>
        <taxon>Actinomycetota</taxon>
        <taxon>Coriobacteriia</taxon>
        <taxon>Coriobacteriales</taxon>
        <taxon>Atopobiaceae</taxon>
        <taxon>Olsenella</taxon>
    </lineage>
</organism>
<feature type="transmembrane region" description="Helical" evidence="1">
    <location>
        <begin position="420"/>
        <end position="440"/>
    </location>
</feature>
<feature type="transmembrane region" description="Helical" evidence="1">
    <location>
        <begin position="446"/>
        <end position="469"/>
    </location>
</feature>